<sequence>METEARTHQVLITGGSAGIGLGLAARYLGAGHRVLVTGRGAGRLAAVSEGLPGLETFANDIADPAQREQLAAHVRRVMPDLDVVISNAGIQRRVGIAADDAPWAEAQHEIDVLLAGPVHLARLLTPQLLGHGRPSVYVNVTSGGAFLPQPFAPLYSAAKAALHSYTVNLRHALRATPCRVVELIPPAVATQLAGPGPNHGADPDEFCDTVFPLLDGSHPVVGYGPTARPEFTDRLAVEHSAFEAAAIRFDVPLHGTARAAL</sequence>
<dbReference type="KEGG" id="sseo:D0Z67_27035"/>
<proteinExistence type="inferred from homology"/>
<dbReference type="RefSeq" id="WP_031183302.1">
    <property type="nucleotide sequence ID" value="NZ_CP032229.1"/>
</dbReference>
<dbReference type="OrthoDB" id="3178062at2"/>
<dbReference type="PANTHER" id="PTHR44196:SF1">
    <property type="entry name" value="DEHYDROGENASE_REDUCTASE SDR FAMILY MEMBER 7B"/>
    <property type="match status" value="1"/>
</dbReference>
<dbReference type="SUPFAM" id="SSF51735">
    <property type="entry name" value="NAD(P)-binding Rossmann-fold domains"/>
    <property type="match status" value="1"/>
</dbReference>
<dbReference type="PROSITE" id="PS00061">
    <property type="entry name" value="ADH_SHORT"/>
    <property type="match status" value="1"/>
</dbReference>
<dbReference type="PANTHER" id="PTHR44196">
    <property type="entry name" value="DEHYDROGENASE/REDUCTASE SDR FAMILY MEMBER 7B"/>
    <property type="match status" value="1"/>
</dbReference>
<reference evidence="3 4" key="1">
    <citation type="submission" date="2018-08" db="EMBL/GenBank/DDBJ databases">
        <title>The complete genome sequence of Streptomyces seoulensis, a pioneer strain for nickel superoxide dismutase discovery.</title>
        <authorList>
            <person name="Shin J."/>
            <person name="Lee J.-S."/>
            <person name="Lee E.-J."/>
            <person name="Youn H.-D."/>
        </authorList>
    </citation>
    <scope>NUCLEOTIDE SEQUENCE [LARGE SCALE GENOMIC DNA]</scope>
    <source>
        <strain evidence="3 4">KCTC 9819</strain>
    </source>
</reference>
<dbReference type="GO" id="GO:0016020">
    <property type="term" value="C:membrane"/>
    <property type="evidence" value="ECO:0007669"/>
    <property type="project" value="TreeGrafter"/>
</dbReference>
<organism evidence="3 4">
    <name type="scientific">Streptomyces seoulensis</name>
    <dbReference type="NCBI Taxonomy" id="73044"/>
    <lineage>
        <taxon>Bacteria</taxon>
        <taxon>Bacillati</taxon>
        <taxon>Actinomycetota</taxon>
        <taxon>Actinomycetes</taxon>
        <taxon>Kitasatosporales</taxon>
        <taxon>Streptomycetaceae</taxon>
        <taxon>Streptomyces</taxon>
    </lineage>
</organism>
<dbReference type="Proteomes" id="UP000292547">
    <property type="component" value="Chromosome"/>
</dbReference>
<dbReference type="Gene3D" id="3.40.50.720">
    <property type="entry name" value="NAD(P)-binding Rossmann-like Domain"/>
    <property type="match status" value="1"/>
</dbReference>
<dbReference type="InterPro" id="IPR020904">
    <property type="entry name" value="Sc_DH/Rdtase_CS"/>
</dbReference>
<dbReference type="InterPro" id="IPR036291">
    <property type="entry name" value="NAD(P)-bd_dom_sf"/>
</dbReference>
<dbReference type="GeneID" id="300102562"/>
<keyword evidence="4" id="KW-1185">Reference proteome</keyword>
<name>A0A4P6U186_STRSO</name>
<dbReference type="STRING" id="73044.GCA_000725795_05212"/>
<evidence type="ECO:0000313" key="3">
    <source>
        <dbReference type="EMBL" id="QBJ93570.1"/>
    </source>
</evidence>
<gene>
    <name evidence="3" type="ORF">D0Z67_27035</name>
</gene>
<dbReference type="InterPro" id="IPR002347">
    <property type="entry name" value="SDR_fam"/>
</dbReference>
<protein>
    <submittedName>
        <fullName evidence="3">SDR family NAD(P)-dependent oxidoreductase</fullName>
    </submittedName>
</protein>
<dbReference type="GO" id="GO:0016491">
    <property type="term" value="F:oxidoreductase activity"/>
    <property type="evidence" value="ECO:0007669"/>
    <property type="project" value="UniProtKB-KW"/>
</dbReference>
<dbReference type="AlphaFoldDB" id="A0A4P6U186"/>
<dbReference type="Pfam" id="PF00106">
    <property type="entry name" value="adh_short"/>
    <property type="match status" value="1"/>
</dbReference>
<accession>A0A4P6U186</accession>
<dbReference type="EMBL" id="CP032229">
    <property type="protein sequence ID" value="QBJ93570.1"/>
    <property type="molecule type" value="Genomic_DNA"/>
</dbReference>
<dbReference type="PRINTS" id="PR00081">
    <property type="entry name" value="GDHRDH"/>
</dbReference>
<keyword evidence="2" id="KW-0560">Oxidoreductase</keyword>
<evidence type="ECO:0000256" key="1">
    <source>
        <dbReference type="ARBA" id="ARBA00006484"/>
    </source>
</evidence>
<evidence type="ECO:0000313" key="4">
    <source>
        <dbReference type="Proteomes" id="UP000292547"/>
    </source>
</evidence>
<evidence type="ECO:0000256" key="2">
    <source>
        <dbReference type="ARBA" id="ARBA00023002"/>
    </source>
</evidence>
<comment type="similarity">
    <text evidence="1">Belongs to the short-chain dehydrogenases/reductases (SDR) family.</text>
</comment>